<dbReference type="Gene3D" id="3.30.559.10">
    <property type="entry name" value="Chloramphenicol acetyltransferase-like domain"/>
    <property type="match status" value="2"/>
</dbReference>
<evidence type="ECO:0000256" key="3">
    <source>
        <dbReference type="ARBA" id="ARBA00022679"/>
    </source>
</evidence>
<evidence type="ECO:0000256" key="2">
    <source>
        <dbReference type="ARBA" id="ARBA00009861"/>
    </source>
</evidence>
<comment type="caution">
    <text evidence="5">The sequence shown here is derived from an EMBL/GenBank/DDBJ whole genome shotgun (WGS) entry which is preliminary data.</text>
</comment>
<dbReference type="Proteomes" id="UP001595075">
    <property type="component" value="Unassembled WGS sequence"/>
</dbReference>
<protein>
    <submittedName>
        <fullName evidence="5">Uncharacterized protein</fullName>
    </submittedName>
</protein>
<keyword evidence="3" id="KW-0808">Transferase</keyword>
<dbReference type="InterPro" id="IPR051283">
    <property type="entry name" value="Sec_Metabolite_Acyltrans"/>
</dbReference>
<comment type="similarity">
    <text evidence="2">Belongs to the plant acyltransferase family.</text>
</comment>
<dbReference type="EMBL" id="JAZHXI010000003">
    <property type="protein sequence ID" value="KAL2073064.1"/>
    <property type="molecule type" value="Genomic_DNA"/>
</dbReference>
<sequence>MAMGDSMKCQTLPVHVFDSSALNRSMVVTGLLKYRAVLDANKLRDSLIRLLHIDNWSKIRGRLRSDHAGKLTIVVPPATSERPAIRYKHTKHDMLIGQHATISQIATSTNVSAIQPSIGDIEGIQSELVPQDWPRTLADFTNVQGDEPILGLHIISFSDVTIMVLRFSHVLMDGGGMGSFFTAWSSVMAGELNIMPLLGANQDPLDEIRLSTEYSTPFVLANQKINNSALMPGLSSEIVQQLDPDWDSASSETRWRMISLSQKATVSLVKEAHDSLPKGDGSPPFISEDDITSAWFYRTIARTVQESRAMNNYRVYDLRNRLDVFKPDAAYIQNVFGLVWTLGLSAGEIATASLGQLAISLRESIKQQTCPEQAIAAMKEREDGVSPLYGDPEGLCSMVNSWDQMKMYQIADFSPAVVEDSAAGASEETGAAGRPDLIDFDFGLGQAPGPTVTWSGKDVYGTRHGITFLSSVMWPGFEEELQRLG</sequence>
<dbReference type="PANTHER" id="PTHR31896:SF69">
    <property type="entry name" value="FAMILY REGULATORY PROTEIN, PUTATIVE (AFU_ORTHOLOGUE AFUA_3G14730)-RELATED"/>
    <property type="match status" value="1"/>
</dbReference>
<evidence type="ECO:0000313" key="6">
    <source>
        <dbReference type="Proteomes" id="UP001595075"/>
    </source>
</evidence>
<evidence type="ECO:0000256" key="4">
    <source>
        <dbReference type="ARBA" id="ARBA00023315"/>
    </source>
</evidence>
<dbReference type="InterPro" id="IPR023213">
    <property type="entry name" value="CAT-like_dom_sf"/>
</dbReference>
<reference evidence="5 6" key="1">
    <citation type="journal article" date="2024" name="Commun. Biol.">
        <title>Comparative genomic analysis of thermophilic fungi reveals convergent evolutionary adaptations and gene losses.</title>
        <authorList>
            <person name="Steindorff A.S."/>
            <person name="Aguilar-Pontes M.V."/>
            <person name="Robinson A.J."/>
            <person name="Andreopoulos B."/>
            <person name="LaButti K."/>
            <person name="Kuo A."/>
            <person name="Mondo S."/>
            <person name="Riley R."/>
            <person name="Otillar R."/>
            <person name="Haridas S."/>
            <person name="Lipzen A."/>
            <person name="Grimwood J."/>
            <person name="Schmutz J."/>
            <person name="Clum A."/>
            <person name="Reid I.D."/>
            <person name="Moisan M.C."/>
            <person name="Butler G."/>
            <person name="Nguyen T.T.M."/>
            <person name="Dewar K."/>
            <person name="Conant G."/>
            <person name="Drula E."/>
            <person name="Henrissat B."/>
            <person name="Hansel C."/>
            <person name="Singer S."/>
            <person name="Hutchinson M.I."/>
            <person name="de Vries R.P."/>
            <person name="Natvig D.O."/>
            <person name="Powell A.J."/>
            <person name="Tsang A."/>
            <person name="Grigoriev I.V."/>
        </authorList>
    </citation>
    <scope>NUCLEOTIDE SEQUENCE [LARGE SCALE GENOMIC DNA]</scope>
    <source>
        <strain evidence="5 6">CBS 494.80</strain>
    </source>
</reference>
<comment type="pathway">
    <text evidence="1">Secondary metabolite biosynthesis.</text>
</comment>
<name>A0ABR4CT43_9HELO</name>
<proteinExistence type="inferred from homology"/>
<dbReference type="PANTHER" id="PTHR31896">
    <property type="entry name" value="FAMILY REGULATORY PROTEIN, PUTATIVE (AFU_ORTHOLOGUE AFUA_3G14730)-RELATED"/>
    <property type="match status" value="1"/>
</dbReference>
<keyword evidence="6" id="KW-1185">Reference proteome</keyword>
<evidence type="ECO:0000256" key="1">
    <source>
        <dbReference type="ARBA" id="ARBA00005179"/>
    </source>
</evidence>
<organism evidence="5 6">
    <name type="scientific">Oculimacula yallundae</name>
    <dbReference type="NCBI Taxonomy" id="86028"/>
    <lineage>
        <taxon>Eukaryota</taxon>
        <taxon>Fungi</taxon>
        <taxon>Dikarya</taxon>
        <taxon>Ascomycota</taxon>
        <taxon>Pezizomycotina</taxon>
        <taxon>Leotiomycetes</taxon>
        <taxon>Helotiales</taxon>
        <taxon>Ploettnerulaceae</taxon>
        <taxon>Oculimacula</taxon>
    </lineage>
</organism>
<gene>
    <name evidence="5" type="ORF">VTL71DRAFT_10388</name>
</gene>
<keyword evidence="4" id="KW-0012">Acyltransferase</keyword>
<evidence type="ECO:0000313" key="5">
    <source>
        <dbReference type="EMBL" id="KAL2073064.1"/>
    </source>
</evidence>
<accession>A0ABR4CT43</accession>